<feature type="region of interest" description="Disordered" evidence="4">
    <location>
        <begin position="124"/>
        <end position="181"/>
    </location>
</feature>
<feature type="region of interest" description="Disordered" evidence="4">
    <location>
        <begin position="391"/>
        <end position="474"/>
    </location>
</feature>
<dbReference type="AlphaFoldDB" id="A0AAN8ZG02"/>
<dbReference type="EMBL" id="JBAMMX010000010">
    <property type="protein sequence ID" value="KAK6932508.1"/>
    <property type="molecule type" value="Genomic_DNA"/>
</dbReference>
<name>A0AAN8ZG02_9MAGN</name>
<evidence type="ECO:0000256" key="2">
    <source>
        <dbReference type="PROSITE-ProRule" id="PRU00035"/>
    </source>
</evidence>
<dbReference type="Proteomes" id="UP001370490">
    <property type="component" value="Unassembled WGS sequence"/>
</dbReference>
<dbReference type="PROSITE" id="PS50014">
    <property type="entry name" value="BROMODOMAIN_2"/>
    <property type="match status" value="1"/>
</dbReference>
<keyword evidence="1 2" id="KW-0103">Bromodomain</keyword>
<protein>
    <submittedName>
        <fullName evidence="6">Bromodomain</fullName>
    </submittedName>
</protein>
<evidence type="ECO:0000313" key="6">
    <source>
        <dbReference type="EMBL" id="KAK6932508.1"/>
    </source>
</evidence>
<evidence type="ECO:0000256" key="1">
    <source>
        <dbReference type="ARBA" id="ARBA00023117"/>
    </source>
</evidence>
<dbReference type="InterPro" id="IPR036427">
    <property type="entry name" value="Bromodomain-like_sf"/>
</dbReference>
<proteinExistence type="predicted"/>
<sequence length="474" mass="53056">MGAEKKMMMMMNMKKKGWGTWEELLLGGAVLRHGNRAWDIVASELQSRSLFPFTFTPELIEVSIDHHRTWFEELRKQRMAELKQELEKSEGSIEIIATAMPFETHRTFLKSLESKIKSLKEEKVYGDQTGHGSNRTESPTLTVVPKAEGVESLSKETSKDGLSAGSFTHETRTNESPENQVPAEAVSASKLGMKPVVLRFSDQEKASSIDKLDSLNRAVQGVTFRKRRGLRKRKDSSRDVKEASVGDSDFVGRDSATTSSCPKESCVNDSGNEDKDDLMGVFNLVMKNESTSIFRRRLDGQKRARYKKTIKQHMDFDTIRSRISNHSIKSVRELFRDLLLLTNNGVVFYSKTTREHKAAFLLRGVVSKMYRQHYKKSLGASATTAITKPAIHSPAVKPTSARLSNCRVPKKNETTKSVDRTSKENEKASDSDSGPINSVIMAKKESGGSRRGTRGSSAQQTGTQAKARKRARTR</sequence>
<dbReference type="PANTHER" id="PTHR37888:SF4">
    <property type="entry name" value="OS07G0565300 PROTEIN"/>
    <property type="match status" value="1"/>
</dbReference>
<feature type="compositionally biased region" description="Polar residues" evidence="4">
    <location>
        <begin position="130"/>
        <end position="141"/>
    </location>
</feature>
<accession>A0AAN8ZG02</accession>
<dbReference type="SMART" id="SM00297">
    <property type="entry name" value="BROMO"/>
    <property type="match status" value="1"/>
</dbReference>
<reference evidence="6 7" key="1">
    <citation type="submission" date="2023-12" db="EMBL/GenBank/DDBJ databases">
        <title>A high-quality genome assembly for Dillenia turbinata (Dilleniales).</title>
        <authorList>
            <person name="Chanderbali A."/>
        </authorList>
    </citation>
    <scope>NUCLEOTIDE SEQUENCE [LARGE SCALE GENOMIC DNA]</scope>
    <source>
        <strain evidence="6">LSX21</strain>
        <tissue evidence="6">Leaf</tissue>
    </source>
</reference>
<evidence type="ECO:0000313" key="7">
    <source>
        <dbReference type="Proteomes" id="UP001370490"/>
    </source>
</evidence>
<feature type="coiled-coil region" evidence="3">
    <location>
        <begin position="79"/>
        <end position="122"/>
    </location>
</feature>
<evidence type="ECO:0000259" key="5">
    <source>
        <dbReference type="PROSITE" id="PS50014"/>
    </source>
</evidence>
<organism evidence="6 7">
    <name type="scientific">Dillenia turbinata</name>
    <dbReference type="NCBI Taxonomy" id="194707"/>
    <lineage>
        <taxon>Eukaryota</taxon>
        <taxon>Viridiplantae</taxon>
        <taxon>Streptophyta</taxon>
        <taxon>Embryophyta</taxon>
        <taxon>Tracheophyta</taxon>
        <taxon>Spermatophyta</taxon>
        <taxon>Magnoliopsida</taxon>
        <taxon>eudicotyledons</taxon>
        <taxon>Gunneridae</taxon>
        <taxon>Pentapetalae</taxon>
        <taxon>Dilleniales</taxon>
        <taxon>Dilleniaceae</taxon>
        <taxon>Dillenia</taxon>
    </lineage>
</organism>
<feature type="compositionally biased region" description="Basic and acidic residues" evidence="4">
    <location>
        <begin position="410"/>
        <end position="430"/>
    </location>
</feature>
<feature type="region of interest" description="Disordered" evidence="4">
    <location>
        <begin position="228"/>
        <end position="272"/>
    </location>
</feature>
<gene>
    <name evidence="6" type="ORF">RJ641_002132</name>
</gene>
<dbReference type="Pfam" id="PF00439">
    <property type="entry name" value="Bromodomain"/>
    <property type="match status" value="1"/>
</dbReference>
<feature type="compositionally biased region" description="Polar residues" evidence="4">
    <location>
        <begin position="255"/>
        <end position="270"/>
    </location>
</feature>
<dbReference type="Gene3D" id="1.20.920.10">
    <property type="entry name" value="Bromodomain-like"/>
    <property type="match status" value="1"/>
</dbReference>
<comment type="caution">
    <text evidence="6">The sequence shown here is derived from an EMBL/GenBank/DDBJ whole genome shotgun (WGS) entry which is preliminary data.</text>
</comment>
<dbReference type="SUPFAM" id="SSF47370">
    <property type="entry name" value="Bromodomain"/>
    <property type="match status" value="1"/>
</dbReference>
<dbReference type="PANTHER" id="PTHR37888">
    <property type="entry name" value="DNA-BINDING BROMODOMAIN-CONTAINING PROTEIN"/>
    <property type="match status" value="1"/>
</dbReference>
<evidence type="ECO:0000256" key="4">
    <source>
        <dbReference type="SAM" id="MobiDB-lite"/>
    </source>
</evidence>
<dbReference type="CDD" id="cd04369">
    <property type="entry name" value="Bromodomain"/>
    <property type="match status" value="1"/>
</dbReference>
<dbReference type="InterPro" id="IPR001487">
    <property type="entry name" value="Bromodomain"/>
</dbReference>
<keyword evidence="3" id="KW-0175">Coiled coil</keyword>
<evidence type="ECO:0000256" key="3">
    <source>
        <dbReference type="SAM" id="Coils"/>
    </source>
</evidence>
<feature type="domain" description="Bromo" evidence="5">
    <location>
        <begin position="286"/>
        <end position="356"/>
    </location>
</feature>
<keyword evidence="7" id="KW-1185">Reference proteome</keyword>